<dbReference type="CDD" id="cd01949">
    <property type="entry name" value="GGDEF"/>
    <property type="match status" value="1"/>
</dbReference>
<comment type="cofactor">
    <cofactor evidence="1">
        <name>Mg(2+)</name>
        <dbReference type="ChEBI" id="CHEBI:18420"/>
    </cofactor>
</comment>
<protein>
    <recommendedName>
        <fullName evidence="2">diguanylate cyclase</fullName>
        <ecNumber evidence="2">2.7.7.65</ecNumber>
    </recommendedName>
</protein>
<gene>
    <name evidence="6" type="ORF">A10D4_08477</name>
</gene>
<feature type="transmembrane region" description="Helical" evidence="4">
    <location>
        <begin position="25"/>
        <end position="43"/>
    </location>
</feature>
<dbReference type="GO" id="GO:0043709">
    <property type="term" value="P:cell adhesion involved in single-species biofilm formation"/>
    <property type="evidence" value="ECO:0007669"/>
    <property type="project" value="TreeGrafter"/>
</dbReference>
<evidence type="ECO:0000256" key="3">
    <source>
        <dbReference type="ARBA" id="ARBA00034247"/>
    </source>
</evidence>
<keyword evidence="4" id="KW-1133">Transmembrane helix</keyword>
<dbReference type="PANTHER" id="PTHR45138:SF9">
    <property type="entry name" value="DIGUANYLATE CYCLASE DGCM-RELATED"/>
    <property type="match status" value="1"/>
</dbReference>
<dbReference type="STRING" id="740709.A10D4_08477"/>
<dbReference type="Proteomes" id="UP000014115">
    <property type="component" value="Unassembled WGS sequence"/>
</dbReference>
<organism evidence="6 7">
    <name type="scientific">Idiomarina xiamenensis 10-D-4</name>
    <dbReference type="NCBI Taxonomy" id="740709"/>
    <lineage>
        <taxon>Bacteria</taxon>
        <taxon>Pseudomonadati</taxon>
        <taxon>Pseudomonadota</taxon>
        <taxon>Gammaproteobacteria</taxon>
        <taxon>Alteromonadales</taxon>
        <taxon>Idiomarinaceae</taxon>
        <taxon>Idiomarina</taxon>
    </lineage>
</organism>
<comment type="catalytic activity">
    <reaction evidence="3">
        <text>2 GTP = 3',3'-c-di-GMP + 2 diphosphate</text>
        <dbReference type="Rhea" id="RHEA:24898"/>
        <dbReference type="ChEBI" id="CHEBI:33019"/>
        <dbReference type="ChEBI" id="CHEBI:37565"/>
        <dbReference type="ChEBI" id="CHEBI:58805"/>
        <dbReference type="EC" id="2.7.7.65"/>
    </reaction>
</comment>
<evidence type="ECO:0000256" key="2">
    <source>
        <dbReference type="ARBA" id="ARBA00012528"/>
    </source>
</evidence>
<dbReference type="Gene3D" id="3.30.70.270">
    <property type="match status" value="1"/>
</dbReference>
<dbReference type="EC" id="2.7.7.65" evidence="2"/>
<dbReference type="InterPro" id="IPR029787">
    <property type="entry name" value="Nucleotide_cyclase"/>
</dbReference>
<dbReference type="InterPro" id="IPR000160">
    <property type="entry name" value="GGDEF_dom"/>
</dbReference>
<dbReference type="EMBL" id="AMRG01000009">
    <property type="protein sequence ID" value="EKE83443.1"/>
    <property type="molecule type" value="Genomic_DNA"/>
</dbReference>
<dbReference type="PROSITE" id="PS50887">
    <property type="entry name" value="GGDEF"/>
    <property type="match status" value="1"/>
</dbReference>
<name>K2K6Z0_9GAMM</name>
<dbReference type="RefSeq" id="WP_008488939.1">
    <property type="nucleotide sequence ID" value="NZ_AMRG01000009.1"/>
</dbReference>
<proteinExistence type="predicted"/>
<accession>K2K6Z0</accession>
<dbReference type="SUPFAM" id="SSF55073">
    <property type="entry name" value="Nucleotide cyclase"/>
    <property type="match status" value="1"/>
</dbReference>
<dbReference type="GO" id="GO:1902201">
    <property type="term" value="P:negative regulation of bacterial-type flagellum-dependent cell motility"/>
    <property type="evidence" value="ECO:0007669"/>
    <property type="project" value="TreeGrafter"/>
</dbReference>
<keyword evidence="4" id="KW-0472">Membrane</keyword>
<dbReference type="FunFam" id="3.30.70.270:FF:000001">
    <property type="entry name" value="Diguanylate cyclase domain protein"/>
    <property type="match status" value="1"/>
</dbReference>
<dbReference type="PANTHER" id="PTHR45138">
    <property type="entry name" value="REGULATORY COMPONENTS OF SENSORY TRANSDUCTION SYSTEM"/>
    <property type="match status" value="1"/>
</dbReference>
<evidence type="ECO:0000313" key="7">
    <source>
        <dbReference type="Proteomes" id="UP000014115"/>
    </source>
</evidence>
<feature type="transmembrane region" description="Helical" evidence="4">
    <location>
        <begin position="49"/>
        <end position="68"/>
    </location>
</feature>
<sequence>MVADKLIRIQTDSADHVIAQFKQRVAYNIYIGAVLLVLPLLAAQWLSSHWLMVVLLGLIGAFLLAIVVRGRERQLQLSTQIIFVILLAGSITYSIAINGMDGLFWAYPVLASIVFLLPARPAVIFGVGFAVLASLACYFSLPWPFAWRGILSLLALLAIVITLTVMLERMQQRMAQLIETDPLTGCFNRHRVITVLDHAIDAQQRQQQQAAMIMLDLDWFKPVNDKHGHLNGDRVLKQVARCLQQGLDDHATLFRVGGEEFMVVVPHLSPSQAEQLAQTLLQQIRQQPYKLDSGEIRMTASAGVASVVASDTWQHWLGRADRSLYQAKQAGRDRVVVAQQPTAEA</sequence>
<dbReference type="AlphaFoldDB" id="K2K6Z0"/>
<dbReference type="GO" id="GO:0005886">
    <property type="term" value="C:plasma membrane"/>
    <property type="evidence" value="ECO:0007669"/>
    <property type="project" value="TreeGrafter"/>
</dbReference>
<feature type="transmembrane region" description="Helical" evidence="4">
    <location>
        <begin position="75"/>
        <end position="96"/>
    </location>
</feature>
<dbReference type="NCBIfam" id="TIGR00254">
    <property type="entry name" value="GGDEF"/>
    <property type="match status" value="1"/>
</dbReference>
<dbReference type="InterPro" id="IPR043128">
    <property type="entry name" value="Rev_trsase/Diguanyl_cyclase"/>
</dbReference>
<keyword evidence="7" id="KW-1185">Reference proteome</keyword>
<feature type="domain" description="GGDEF" evidence="5">
    <location>
        <begin position="208"/>
        <end position="340"/>
    </location>
</feature>
<evidence type="ECO:0000259" key="5">
    <source>
        <dbReference type="PROSITE" id="PS50887"/>
    </source>
</evidence>
<evidence type="ECO:0000313" key="6">
    <source>
        <dbReference type="EMBL" id="EKE83443.1"/>
    </source>
</evidence>
<dbReference type="Pfam" id="PF00990">
    <property type="entry name" value="GGDEF"/>
    <property type="match status" value="1"/>
</dbReference>
<keyword evidence="4" id="KW-0812">Transmembrane</keyword>
<dbReference type="PATRIC" id="fig|740709.3.peg.1717"/>
<dbReference type="SMART" id="SM00267">
    <property type="entry name" value="GGDEF"/>
    <property type="match status" value="1"/>
</dbReference>
<reference evidence="6 7" key="1">
    <citation type="journal article" date="2012" name="J. Bacteriol.">
        <title>Genome Sequence of Idiomarina xiamenensis Type Strain 10-D-4.</title>
        <authorList>
            <person name="Lai Q."/>
            <person name="Wang L."/>
            <person name="Wang W."/>
            <person name="Shao Z."/>
        </authorList>
    </citation>
    <scope>NUCLEOTIDE SEQUENCE [LARGE SCALE GENOMIC DNA]</scope>
    <source>
        <strain evidence="6 7">10-D-4</strain>
    </source>
</reference>
<evidence type="ECO:0000256" key="1">
    <source>
        <dbReference type="ARBA" id="ARBA00001946"/>
    </source>
</evidence>
<dbReference type="InterPro" id="IPR050469">
    <property type="entry name" value="Diguanylate_Cyclase"/>
</dbReference>
<dbReference type="OrthoDB" id="9812260at2"/>
<feature type="transmembrane region" description="Helical" evidence="4">
    <location>
        <begin position="147"/>
        <end position="167"/>
    </location>
</feature>
<comment type="caution">
    <text evidence="6">The sequence shown here is derived from an EMBL/GenBank/DDBJ whole genome shotgun (WGS) entry which is preliminary data.</text>
</comment>
<dbReference type="GO" id="GO:0052621">
    <property type="term" value="F:diguanylate cyclase activity"/>
    <property type="evidence" value="ECO:0007669"/>
    <property type="project" value="UniProtKB-EC"/>
</dbReference>
<dbReference type="eggNOG" id="COG3706">
    <property type="taxonomic scope" value="Bacteria"/>
</dbReference>
<evidence type="ECO:0000256" key="4">
    <source>
        <dbReference type="SAM" id="Phobius"/>
    </source>
</evidence>